<reference evidence="2 3" key="1">
    <citation type="submission" date="2024-07" db="EMBL/GenBank/DDBJ databases">
        <authorList>
            <person name="Thanompreechachai J."/>
            <person name="Duangmal K."/>
        </authorList>
    </citation>
    <scope>NUCLEOTIDE SEQUENCE [LARGE SCALE GENOMIC DNA]</scope>
    <source>
        <strain evidence="2 3">LSe6-4</strain>
    </source>
</reference>
<evidence type="ECO:0000259" key="1">
    <source>
        <dbReference type="Pfam" id="PF01872"/>
    </source>
</evidence>
<protein>
    <submittedName>
        <fullName evidence="2">Dihydrofolate reductase family protein</fullName>
    </submittedName>
</protein>
<accession>A0ABV4GZT0</accession>
<dbReference type="InterPro" id="IPR002734">
    <property type="entry name" value="RibDG_C"/>
</dbReference>
<evidence type="ECO:0000313" key="3">
    <source>
        <dbReference type="Proteomes" id="UP001565927"/>
    </source>
</evidence>
<dbReference type="Pfam" id="PF01872">
    <property type="entry name" value="RibD_C"/>
    <property type="match status" value="1"/>
</dbReference>
<proteinExistence type="predicted"/>
<evidence type="ECO:0000313" key="2">
    <source>
        <dbReference type="EMBL" id="MEZ0163730.1"/>
    </source>
</evidence>
<dbReference type="Gene3D" id="3.40.430.10">
    <property type="entry name" value="Dihydrofolate Reductase, subunit A"/>
    <property type="match status" value="1"/>
</dbReference>
<dbReference type="InterPro" id="IPR050765">
    <property type="entry name" value="Riboflavin_Biosynth_HTPR"/>
</dbReference>
<organism evidence="2 3">
    <name type="scientific">Kineococcus halophytocola</name>
    <dbReference type="NCBI Taxonomy" id="3234027"/>
    <lineage>
        <taxon>Bacteria</taxon>
        <taxon>Bacillati</taxon>
        <taxon>Actinomycetota</taxon>
        <taxon>Actinomycetes</taxon>
        <taxon>Kineosporiales</taxon>
        <taxon>Kineosporiaceae</taxon>
        <taxon>Kineococcus</taxon>
    </lineage>
</organism>
<feature type="domain" description="Bacterial bifunctional deaminase-reductase C-terminal" evidence="1">
    <location>
        <begin position="5"/>
        <end position="178"/>
    </location>
</feature>
<dbReference type="SUPFAM" id="SSF53597">
    <property type="entry name" value="Dihydrofolate reductase-like"/>
    <property type="match status" value="1"/>
</dbReference>
<name>A0ABV4GZT0_9ACTN</name>
<dbReference type="Proteomes" id="UP001565927">
    <property type="component" value="Unassembled WGS sequence"/>
</dbReference>
<keyword evidence="3" id="KW-1185">Reference proteome</keyword>
<comment type="caution">
    <text evidence="2">The sequence shown here is derived from an EMBL/GenBank/DDBJ whole genome shotgun (WGS) entry which is preliminary data.</text>
</comment>
<sequence length="187" mass="20803">MGELVYAANTSLDGYLEDADGAFDWSVPDEEVHAFWNEHERGVGTALYGRRMYETMRVWEDDDWLVDEPDVVRQYARTWRDTDKVVFSTTLEEVTTARTTLRRGFDPAEVRRWKDAAGADLSVGGARLAAEAFRHGLVDACVLLVCPVVVGGGLPVFPPGVRVDLELTGQRRFAQGVVGLHYAVRSA</sequence>
<dbReference type="InterPro" id="IPR024072">
    <property type="entry name" value="DHFR-like_dom_sf"/>
</dbReference>
<dbReference type="RefSeq" id="WP_370439988.1">
    <property type="nucleotide sequence ID" value="NZ_JBGFTU010000003.1"/>
</dbReference>
<dbReference type="PANTHER" id="PTHR38011:SF11">
    <property type="entry name" value="2,5-DIAMINO-6-RIBOSYLAMINO-4(3H)-PYRIMIDINONE 5'-PHOSPHATE REDUCTASE"/>
    <property type="match status" value="1"/>
</dbReference>
<gene>
    <name evidence="2" type="ORF">AB2L27_02990</name>
</gene>
<dbReference type="EMBL" id="JBGFTU010000003">
    <property type="protein sequence ID" value="MEZ0163730.1"/>
    <property type="molecule type" value="Genomic_DNA"/>
</dbReference>
<dbReference type="PANTHER" id="PTHR38011">
    <property type="entry name" value="DIHYDROFOLATE REDUCTASE FAMILY PROTEIN (AFU_ORTHOLOGUE AFUA_8G06820)"/>
    <property type="match status" value="1"/>
</dbReference>